<keyword evidence="1" id="KW-0812">Transmembrane</keyword>
<evidence type="ECO:0000313" key="3">
    <source>
        <dbReference type="Proteomes" id="UP000318370"/>
    </source>
</evidence>
<dbReference type="Proteomes" id="UP000318370">
    <property type="component" value="Unassembled WGS sequence"/>
</dbReference>
<organism evidence="2 3">
    <name type="scientific">Klebsiella spallanzanii</name>
    <dbReference type="NCBI Taxonomy" id="2587528"/>
    <lineage>
        <taxon>Bacteria</taxon>
        <taxon>Pseudomonadati</taxon>
        <taxon>Pseudomonadota</taxon>
        <taxon>Gammaproteobacteria</taxon>
        <taxon>Enterobacterales</taxon>
        <taxon>Enterobacteriaceae</taxon>
        <taxon>Klebsiella/Raoultella group</taxon>
        <taxon>Klebsiella</taxon>
    </lineage>
</organism>
<name>A0A564HDQ9_9ENTR</name>
<accession>A0A564HDQ9</accession>
<keyword evidence="1" id="KW-0472">Membrane</keyword>
<protein>
    <submittedName>
        <fullName evidence="2">Uncharacterized protein</fullName>
    </submittedName>
</protein>
<dbReference type="EMBL" id="CABGHF010000001">
    <property type="protein sequence ID" value="VUS30028.1"/>
    <property type="molecule type" value="Genomic_DNA"/>
</dbReference>
<sequence>MPLSRTRYRVDGGDYPAIIVPGIWIISVFRIPLSVIIGVIRPAVSPCGSGCATFRRTSPDALLGAAWKSQQYRQKSDAFCCGGRWSERETGAASRASSGFIRGYLALSGNQYRLVLHDIHRAAIGDVFRVGYRVPFQPRFNQTPVGVLINWRNGRFRHNDFFRRVVIIVARFF</sequence>
<dbReference type="AlphaFoldDB" id="A0A564HDQ9"/>
<proteinExistence type="predicted"/>
<keyword evidence="1" id="KW-1133">Transmembrane helix</keyword>
<reference evidence="2 3" key="1">
    <citation type="submission" date="2019-07" db="EMBL/GenBank/DDBJ databases">
        <authorList>
            <person name="Brisse S."/>
            <person name="Rodrigues C."/>
            <person name="Thorpe H."/>
        </authorList>
    </citation>
    <scope>NUCLEOTIDE SEQUENCE [LARGE SCALE GENOMIC DNA]</scope>
    <source>
        <strain evidence="2">SB6408</strain>
    </source>
</reference>
<feature type="transmembrane region" description="Helical" evidence="1">
    <location>
        <begin position="15"/>
        <end position="40"/>
    </location>
</feature>
<evidence type="ECO:0000313" key="2">
    <source>
        <dbReference type="EMBL" id="VUS30028.1"/>
    </source>
</evidence>
<gene>
    <name evidence="2" type="ORF">SB6408_00257</name>
</gene>
<evidence type="ECO:0000256" key="1">
    <source>
        <dbReference type="SAM" id="Phobius"/>
    </source>
</evidence>